<accession>A0A382ZRM8</accession>
<organism evidence="12">
    <name type="scientific">marine metagenome</name>
    <dbReference type="NCBI Taxonomy" id="408172"/>
    <lineage>
        <taxon>unclassified sequences</taxon>
        <taxon>metagenomes</taxon>
        <taxon>ecological metagenomes</taxon>
    </lineage>
</organism>
<dbReference type="InterPro" id="IPR004468">
    <property type="entry name" value="CTP_synthase"/>
</dbReference>
<dbReference type="GO" id="GO:0044210">
    <property type="term" value="P:'de novo' CTP biosynthetic process"/>
    <property type="evidence" value="ECO:0007669"/>
    <property type="project" value="UniProtKB-UniPathway"/>
</dbReference>
<proteinExistence type="inferred from homology"/>
<comment type="pathway">
    <text evidence="1">Pyrimidine metabolism; CTP biosynthesis via de novo pathway; CTP from UDP: step 2/2.</text>
</comment>
<evidence type="ECO:0000256" key="2">
    <source>
        <dbReference type="ARBA" id="ARBA00007533"/>
    </source>
</evidence>
<feature type="domain" description="Glutamine amidotransferase" evidence="10">
    <location>
        <begin position="155"/>
        <end position="249"/>
    </location>
</feature>
<keyword evidence="4" id="KW-0436">Ligase</keyword>
<evidence type="ECO:0000256" key="3">
    <source>
        <dbReference type="ARBA" id="ARBA00012291"/>
    </source>
</evidence>
<feature type="domain" description="CTP synthase N-terminal" evidence="11">
    <location>
        <begin position="1"/>
        <end position="120"/>
    </location>
</feature>
<dbReference type="AlphaFoldDB" id="A0A382ZRM8"/>
<dbReference type="Pfam" id="PF06418">
    <property type="entry name" value="CTP_synth_N"/>
    <property type="match status" value="1"/>
</dbReference>
<dbReference type="SUPFAM" id="SSF52540">
    <property type="entry name" value="P-loop containing nucleoside triphosphate hydrolases"/>
    <property type="match status" value="1"/>
</dbReference>
<dbReference type="Pfam" id="PF00117">
    <property type="entry name" value="GATase"/>
    <property type="match status" value="1"/>
</dbReference>
<evidence type="ECO:0000259" key="10">
    <source>
        <dbReference type="Pfam" id="PF00117"/>
    </source>
</evidence>
<dbReference type="GO" id="GO:0005524">
    <property type="term" value="F:ATP binding"/>
    <property type="evidence" value="ECO:0007669"/>
    <property type="project" value="UniProtKB-KW"/>
</dbReference>
<dbReference type="PROSITE" id="PS51273">
    <property type="entry name" value="GATASE_TYPE_1"/>
    <property type="match status" value="1"/>
</dbReference>
<feature type="non-terminal residue" evidence="12">
    <location>
        <position position="1"/>
    </location>
</feature>
<dbReference type="InterPro" id="IPR029062">
    <property type="entry name" value="Class_I_gatase-like"/>
</dbReference>
<evidence type="ECO:0000259" key="11">
    <source>
        <dbReference type="Pfam" id="PF06418"/>
    </source>
</evidence>
<dbReference type="EC" id="6.3.4.2" evidence="3"/>
<dbReference type="InterPro" id="IPR027417">
    <property type="entry name" value="P-loop_NTPase"/>
</dbReference>
<reference evidence="12" key="1">
    <citation type="submission" date="2018-05" db="EMBL/GenBank/DDBJ databases">
        <authorList>
            <person name="Lanie J.A."/>
            <person name="Ng W.-L."/>
            <person name="Kazmierczak K.M."/>
            <person name="Andrzejewski T.M."/>
            <person name="Davidsen T.M."/>
            <person name="Wayne K.J."/>
            <person name="Tettelin H."/>
            <person name="Glass J.I."/>
            <person name="Rusch D."/>
            <person name="Podicherti R."/>
            <person name="Tsui H.-C.T."/>
            <person name="Winkler M.E."/>
        </authorList>
    </citation>
    <scope>NUCLEOTIDE SEQUENCE</scope>
</reference>
<keyword evidence="7" id="KW-0315">Glutamine amidotransferase</keyword>
<dbReference type="GO" id="GO:0005829">
    <property type="term" value="C:cytosol"/>
    <property type="evidence" value="ECO:0007669"/>
    <property type="project" value="TreeGrafter"/>
</dbReference>
<evidence type="ECO:0000313" key="12">
    <source>
        <dbReference type="EMBL" id="SVD98144.1"/>
    </source>
</evidence>
<comment type="catalytic activity">
    <reaction evidence="9">
        <text>UTP + L-glutamine + ATP + H2O = CTP + L-glutamate + ADP + phosphate + 2 H(+)</text>
        <dbReference type="Rhea" id="RHEA:26426"/>
        <dbReference type="ChEBI" id="CHEBI:15377"/>
        <dbReference type="ChEBI" id="CHEBI:15378"/>
        <dbReference type="ChEBI" id="CHEBI:29985"/>
        <dbReference type="ChEBI" id="CHEBI:30616"/>
        <dbReference type="ChEBI" id="CHEBI:37563"/>
        <dbReference type="ChEBI" id="CHEBI:43474"/>
        <dbReference type="ChEBI" id="CHEBI:46398"/>
        <dbReference type="ChEBI" id="CHEBI:58359"/>
        <dbReference type="ChEBI" id="CHEBI:456216"/>
        <dbReference type="EC" id="6.3.4.2"/>
    </reaction>
</comment>
<evidence type="ECO:0000256" key="8">
    <source>
        <dbReference type="ARBA" id="ARBA00022975"/>
    </source>
</evidence>
<gene>
    <name evidence="12" type="ORF">METZ01_LOCUS450998</name>
</gene>
<dbReference type="GO" id="GO:0003883">
    <property type="term" value="F:CTP synthase activity"/>
    <property type="evidence" value="ECO:0007669"/>
    <property type="project" value="UniProtKB-EC"/>
</dbReference>
<keyword evidence="6" id="KW-0067">ATP-binding</keyword>
<keyword evidence="5" id="KW-0547">Nucleotide-binding</keyword>
<evidence type="ECO:0000256" key="6">
    <source>
        <dbReference type="ARBA" id="ARBA00022840"/>
    </source>
</evidence>
<sequence>DIESQPFLESIRQMKLELGTASTLFMHLTLVPFIAVAGEIKTKPTQRSVKEMLSHGLQPDILICRSERELPEEAKKKIALFTNVEKESVISMPDAETIYKIPLILNEQRVDNLVVKKLDLKCKKPDLKDWNRVTQADLNPKGEVTISMVGKYVDLVDAYKSLNEALVHGGIQQELRVNINYVDSELLESSDVQETLGKTDAILVPGGFGERGIEGMIIAAEYARKEKIPYLGICLGMQVAVIENARNILGLENAH</sequence>
<protein>
    <recommendedName>
        <fullName evidence="3">CTP synthase (glutamine hydrolyzing)</fullName>
        <ecNumber evidence="3">6.3.4.2</ecNumber>
    </recommendedName>
</protein>
<dbReference type="InterPro" id="IPR017926">
    <property type="entry name" value="GATASE"/>
</dbReference>
<dbReference type="EMBL" id="UINC01186092">
    <property type="protein sequence ID" value="SVD98144.1"/>
    <property type="molecule type" value="Genomic_DNA"/>
</dbReference>
<dbReference type="SUPFAM" id="SSF52317">
    <property type="entry name" value="Class I glutamine amidotransferase-like"/>
    <property type="match status" value="1"/>
</dbReference>
<dbReference type="Gene3D" id="3.40.50.300">
    <property type="entry name" value="P-loop containing nucleotide triphosphate hydrolases"/>
    <property type="match status" value="1"/>
</dbReference>
<dbReference type="InterPro" id="IPR017456">
    <property type="entry name" value="CTP_synthase_N"/>
</dbReference>
<keyword evidence="8" id="KW-0665">Pyrimidine biosynthesis</keyword>
<feature type="non-terminal residue" evidence="12">
    <location>
        <position position="255"/>
    </location>
</feature>
<dbReference type="UniPathway" id="UPA00159">
    <property type="reaction ID" value="UER00277"/>
</dbReference>
<evidence type="ECO:0000256" key="4">
    <source>
        <dbReference type="ARBA" id="ARBA00022598"/>
    </source>
</evidence>
<evidence type="ECO:0000256" key="5">
    <source>
        <dbReference type="ARBA" id="ARBA00022741"/>
    </source>
</evidence>
<comment type="similarity">
    <text evidence="2">Belongs to the CTP synthase family.</text>
</comment>
<evidence type="ECO:0000256" key="9">
    <source>
        <dbReference type="ARBA" id="ARBA00047781"/>
    </source>
</evidence>
<dbReference type="GO" id="GO:0019856">
    <property type="term" value="P:pyrimidine nucleobase biosynthetic process"/>
    <property type="evidence" value="ECO:0007669"/>
    <property type="project" value="TreeGrafter"/>
</dbReference>
<dbReference type="PANTHER" id="PTHR11550:SF0">
    <property type="entry name" value="CTP SYNTHASE-RELATED"/>
    <property type="match status" value="1"/>
</dbReference>
<name>A0A382ZRM8_9ZZZZ</name>
<dbReference type="PANTHER" id="PTHR11550">
    <property type="entry name" value="CTP SYNTHASE"/>
    <property type="match status" value="1"/>
</dbReference>
<dbReference type="GO" id="GO:0042802">
    <property type="term" value="F:identical protein binding"/>
    <property type="evidence" value="ECO:0007669"/>
    <property type="project" value="TreeGrafter"/>
</dbReference>
<dbReference type="Gene3D" id="3.40.50.880">
    <property type="match status" value="1"/>
</dbReference>
<evidence type="ECO:0000256" key="1">
    <source>
        <dbReference type="ARBA" id="ARBA00005171"/>
    </source>
</evidence>
<evidence type="ECO:0000256" key="7">
    <source>
        <dbReference type="ARBA" id="ARBA00022962"/>
    </source>
</evidence>
<dbReference type="NCBIfam" id="NF003792">
    <property type="entry name" value="PRK05380.1"/>
    <property type="match status" value="1"/>
</dbReference>